<dbReference type="RefSeq" id="WP_142708096.1">
    <property type="nucleotide sequence ID" value="NZ_VIRS01000026.1"/>
</dbReference>
<feature type="compositionally biased region" description="Basic residues" evidence="1">
    <location>
        <begin position="24"/>
        <end position="34"/>
    </location>
</feature>
<feature type="compositionally biased region" description="Pro residues" evidence="1">
    <location>
        <begin position="96"/>
        <end position="106"/>
    </location>
</feature>
<keyword evidence="4" id="KW-1185">Reference proteome</keyword>
<evidence type="ECO:0000256" key="2">
    <source>
        <dbReference type="SAM" id="Phobius"/>
    </source>
</evidence>
<dbReference type="InParanoid" id="A0A545AJA9"/>
<feature type="region of interest" description="Disordered" evidence="1">
    <location>
        <begin position="1"/>
        <end position="61"/>
    </location>
</feature>
<dbReference type="AlphaFoldDB" id="A0A545AJA9"/>
<organism evidence="3 4">
    <name type="scientific">Cryptosporangium phraense</name>
    <dbReference type="NCBI Taxonomy" id="2593070"/>
    <lineage>
        <taxon>Bacteria</taxon>
        <taxon>Bacillati</taxon>
        <taxon>Actinomycetota</taxon>
        <taxon>Actinomycetes</taxon>
        <taxon>Cryptosporangiales</taxon>
        <taxon>Cryptosporangiaceae</taxon>
        <taxon>Cryptosporangium</taxon>
    </lineage>
</organism>
<proteinExistence type="predicted"/>
<comment type="caution">
    <text evidence="3">The sequence shown here is derived from an EMBL/GenBank/DDBJ whole genome shotgun (WGS) entry which is preliminary data.</text>
</comment>
<reference evidence="3 4" key="1">
    <citation type="submission" date="2019-07" db="EMBL/GenBank/DDBJ databases">
        <title>Cryptosporangium phraense sp. nov., isolated from plant litter.</title>
        <authorList>
            <person name="Suriyachadkun C."/>
        </authorList>
    </citation>
    <scope>NUCLEOTIDE SEQUENCE [LARGE SCALE GENOMIC DNA]</scope>
    <source>
        <strain evidence="3 4">A-T 5661</strain>
    </source>
</reference>
<feature type="transmembrane region" description="Helical" evidence="2">
    <location>
        <begin position="148"/>
        <end position="170"/>
    </location>
</feature>
<keyword evidence="2" id="KW-0812">Transmembrane</keyword>
<keyword evidence="2" id="KW-1133">Transmembrane helix</keyword>
<dbReference type="Proteomes" id="UP000317982">
    <property type="component" value="Unassembled WGS sequence"/>
</dbReference>
<evidence type="ECO:0000256" key="1">
    <source>
        <dbReference type="SAM" id="MobiDB-lite"/>
    </source>
</evidence>
<sequence>MGRHANGDTPTGILFTKPEDPKFRRAAGGRKTGKIPRIAPSADTGFLPAQTTGSIPTGNIPAASTAVIPAQRREPAMAGSVAAPAPRAAVRVSMAPPIPRSGPPMTGPRSAPMEPPTVRVPSSPSPSSPSSPSSLSKVQLSLPMWTKVCLVLGAVLLVVGFGGLAASYAVGQHADPSSAGSELIRR</sequence>
<protein>
    <submittedName>
        <fullName evidence="3">Uncharacterized protein</fullName>
    </submittedName>
</protein>
<name>A0A545AJA9_9ACTN</name>
<dbReference type="EMBL" id="VIRS01000026">
    <property type="protein sequence ID" value="TQS41412.1"/>
    <property type="molecule type" value="Genomic_DNA"/>
</dbReference>
<evidence type="ECO:0000313" key="4">
    <source>
        <dbReference type="Proteomes" id="UP000317982"/>
    </source>
</evidence>
<evidence type="ECO:0000313" key="3">
    <source>
        <dbReference type="EMBL" id="TQS41412.1"/>
    </source>
</evidence>
<feature type="region of interest" description="Disordered" evidence="1">
    <location>
        <begin position="93"/>
        <end position="136"/>
    </location>
</feature>
<accession>A0A545AJA9</accession>
<keyword evidence="2" id="KW-0472">Membrane</keyword>
<gene>
    <name evidence="3" type="ORF">FL583_29330</name>
</gene>